<dbReference type="EMBL" id="JAJKFT010000010">
    <property type="protein sequence ID" value="MCC9630218.1"/>
    <property type="molecule type" value="Genomic_DNA"/>
</dbReference>
<comment type="caution">
    <text evidence="3">The sequence shown here is derived from an EMBL/GenBank/DDBJ whole genome shotgun (WGS) entry which is preliminary data.</text>
</comment>
<dbReference type="InterPro" id="IPR012902">
    <property type="entry name" value="N_methyl_site"/>
</dbReference>
<proteinExistence type="predicted"/>
<accession>A0A9X1MN47</accession>
<evidence type="ECO:0000256" key="1">
    <source>
        <dbReference type="SAM" id="Phobius"/>
    </source>
</evidence>
<dbReference type="PANTHER" id="PTHR30093">
    <property type="entry name" value="GENERAL SECRETION PATHWAY PROTEIN G"/>
    <property type="match status" value="1"/>
</dbReference>
<gene>
    <name evidence="3" type="ORF">LOC68_17625</name>
</gene>
<dbReference type="InterPro" id="IPR045584">
    <property type="entry name" value="Pilin-like"/>
</dbReference>
<protein>
    <submittedName>
        <fullName evidence="3">DUF1559 domain-containing protein</fullName>
    </submittedName>
</protein>
<feature type="transmembrane region" description="Helical" evidence="1">
    <location>
        <begin position="12"/>
        <end position="34"/>
    </location>
</feature>
<keyword evidence="1" id="KW-1133">Transmembrane helix</keyword>
<dbReference type="RefSeq" id="WP_230221160.1">
    <property type="nucleotide sequence ID" value="NZ_JAJKFT010000010.1"/>
</dbReference>
<dbReference type="NCBIfam" id="TIGR02532">
    <property type="entry name" value="IV_pilin_GFxxxE"/>
    <property type="match status" value="1"/>
</dbReference>
<dbReference type="PROSITE" id="PS00409">
    <property type="entry name" value="PROKAR_NTER_METHYL"/>
    <property type="match status" value="1"/>
</dbReference>
<evidence type="ECO:0000313" key="4">
    <source>
        <dbReference type="Proteomes" id="UP001139103"/>
    </source>
</evidence>
<dbReference type="InterPro" id="IPR011453">
    <property type="entry name" value="DUF1559"/>
</dbReference>
<keyword evidence="1" id="KW-0472">Membrane</keyword>
<dbReference type="Pfam" id="PF07596">
    <property type="entry name" value="SBP_bac_10"/>
    <property type="match status" value="1"/>
</dbReference>
<feature type="domain" description="DUF1559" evidence="2">
    <location>
        <begin position="35"/>
        <end position="305"/>
    </location>
</feature>
<evidence type="ECO:0000313" key="3">
    <source>
        <dbReference type="EMBL" id="MCC9630218.1"/>
    </source>
</evidence>
<keyword evidence="1" id="KW-0812">Transmembrane</keyword>
<organism evidence="3 4">
    <name type="scientific">Blastopirellula sediminis</name>
    <dbReference type="NCBI Taxonomy" id="2894196"/>
    <lineage>
        <taxon>Bacteria</taxon>
        <taxon>Pseudomonadati</taxon>
        <taxon>Planctomycetota</taxon>
        <taxon>Planctomycetia</taxon>
        <taxon>Pirellulales</taxon>
        <taxon>Pirellulaceae</taxon>
        <taxon>Blastopirellula</taxon>
    </lineage>
</organism>
<evidence type="ECO:0000259" key="2">
    <source>
        <dbReference type="Pfam" id="PF07596"/>
    </source>
</evidence>
<dbReference type="Pfam" id="PF07963">
    <property type="entry name" value="N_methyl"/>
    <property type="match status" value="1"/>
</dbReference>
<dbReference type="AlphaFoldDB" id="A0A9X1MN47"/>
<dbReference type="Gene3D" id="3.30.700.10">
    <property type="entry name" value="Glycoprotein, Type 4 Pilin"/>
    <property type="match status" value="1"/>
</dbReference>
<sequence length="324" mass="35415">MTFSHRKSAGFTLVELLVVIAIIGVLIALLLPAVQQAREAARRMHCSNNLKQLGLALHNYHDTFQVFPHASSPYGIGAQRLTAHTWVEFILPFIEQHGLHDQIDFNIYVNQGVNINLFVNLELPAFQCPSNPYSNTLKMKNGTVGFQNWTSSRPTQGLYYPLCAGSVRPDATPLDCPGDGTYCSTPAPTAGCVTDPFCRPDLVPGLIPGMFARGRNHTRIADITDGTSNVFMAGERNAEEMKYGGCFSDNFPVAFTGQKPNSKTRQPDNINAYQQNGGFSSYHIGGVQMVLASGSVIFINENLDHQTFCRLGDKADGNVVSLSN</sequence>
<dbReference type="PANTHER" id="PTHR30093:SF2">
    <property type="entry name" value="TYPE II SECRETION SYSTEM PROTEIN H"/>
    <property type="match status" value="1"/>
</dbReference>
<reference evidence="3" key="1">
    <citation type="submission" date="2021-11" db="EMBL/GenBank/DDBJ databases">
        <title>Genome sequence.</title>
        <authorList>
            <person name="Sun Q."/>
        </authorList>
    </citation>
    <scope>NUCLEOTIDE SEQUENCE</scope>
    <source>
        <strain evidence="3">JC732</strain>
    </source>
</reference>
<keyword evidence="4" id="KW-1185">Reference proteome</keyword>
<dbReference type="Proteomes" id="UP001139103">
    <property type="component" value="Unassembled WGS sequence"/>
</dbReference>
<dbReference type="SUPFAM" id="SSF54523">
    <property type="entry name" value="Pili subunits"/>
    <property type="match status" value="1"/>
</dbReference>
<name>A0A9X1MN47_9BACT</name>